<reference evidence="3" key="2">
    <citation type="submission" date="2025-08" db="UniProtKB">
        <authorList>
            <consortium name="RefSeq"/>
        </authorList>
    </citation>
    <scope>IDENTIFICATION</scope>
    <source>
        <tissue evidence="3">Young leaves</tissue>
    </source>
</reference>
<proteinExistence type="predicted"/>
<evidence type="ECO:0000313" key="3">
    <source>
        <dbReference type="RefSeq" id="XP_038971589.1"/>
    </source>
</evidence>
<dbReference type="InterPro" id="IPR053151">
    <property type="entry name" value="RNase_H-like"/>
</dbReference>
<accession>A0A8B8ZIL9</accession>
<gene>
    <name evidence="3" type="primary">LOC120104461</name>
</gene>
<dbReference type="PANTHER" id="PTHR47723">
    <property type="entry name" value="OS05G0353850 PROTEIN"/>
    <property type="match status" value="1"/>
</dbReference>
<dbReference type="InterPro" id="IPR044730">
    <property type="entry name" value="RNase_H-like_dom_plant"/>
</dbReference>
<sequence>MVVSPMCMDCPEAVETISHVLFECPRAAKVWRRESFPRNARVFEGRRASLRSVVKRALCQAVEILEATEVDSSRIARDIWDPLFATIVPGFVFVSWEPPPPGYLKGNFDGSLSGGGDQAGVAFVIRDHGARLIAVGGCRSFEASAFGAELRAAWEGLSYARYILQACCIILDGDSASLIARLRKMGREEVEHPLLSDIRRMLRECRILQVGHIFWEANQAADWVASFAAHLSEEFLWIQQASIPFALLFLFDADVAGSSHDRIV</sequence>
<dbReference type="OrthoDB" id="597234at2759"/>
<dbReference type="CDD" id="cd06222">
    <property type="entry name" value="RNase_H_like"/>
    <property type="match status" value="1"/>
</dbReference>
<dbReference type="KEGG" id="pda:120104461"/>
<dbReference type="InterPro" id="IPR036397">
    <property type="entry name" value="RNaseH_sf"/>
</dbReference>
<dbReference type="GO" id="GO:0004523">
    <property type="term" value="F:RNA-DNA hybrid ribonuclease activity"/>
    <property type="evidence" value="ECO:0007669"/>
    <property type="project" value="InterPro"/>
</dbReference>
<evidence type="ECO:0000259" key="1">
    <source>
        <dbReference type="Pfam" id="PF13456"/>
    </source>
</evidence>
<protein>
    <submittedName>
        <fullName evidence="3">Uncharacterized protein LOC120104461</fullName>
    </submittedName>
</protein>
<dbReference type="GeneID" id="120104461"/>
<keyword evidence="2" id="KW-1185">Reference proteome</keyword>
<feature type="domain" description="RNase H type-1" evidence="1">
    <location>
        <begin position="107"/>
        <end position="228"/>
    </location>
</feature>
<dbReference type="GO" id="GO:0003676">
    <property type="term" value="F:nucleic acid binding"/>
    <property type="evidence" value="ECO:0007669"/>
    <property type="project" value="InterPro"/>
</dbReference>
<dbReference type="Proteomes" id="UP000228380">
    <property type="component" value="Chromosome 18"/>
</dbReference>
<dbReference type="PANTHER" id="PTHR47723:SF19">
    <property type="entry name" value="POLYNUCLEOTIDYL TRANSFERASE, RIBONUCLEASE H-LIKE SUPERFAMILY PROTEIN"/>
    <property type="match status" value="1"/>
</dbReference>
<dbReference type="SUPFAM" id="SSF53098">
    <property type="entry name" value="Ribonuclease H-like"/>
    <property type="match status" value="1"/>
</dbReference>
<dbReference type="InterPro" id="IPR002156">
    <property type="entry name" value="RNaseH_domain"/>
</dbReference>
<dbReference type="InterPro" id="IPR012337">
    <property type="entry name" value="RNaseH-like_sf"/>
</dbReference>
<organism evidence="2 3">
    <name type="scientific">Phoenix dactylifera</name>
    <name type="common">Date palm</name>
    <dbReference type="NCBI Taxonomy" id="42345"/>
    <lineage>
        <taxon>Eukaryota</taxon>
        <taxon>Viridiplantae</taxon>
        <taxon>Streptophyta</taxon>
        <taxon>Embryophyta</taxon>
        <taxon>Tracheophyta</taxon>
        <taxon>Spermatophyta</taxon>
        <taxon>Magnoliopsida</taxon>
        <taxon>Liliopsida</taxon>
        <taxon>Arecaceae</taxon>
        <taxon>Coryphoideae</taxon>
        <taxon>Phoeniceae</taxon>
        <taxon>Phoenix</taxon>
    </lineage>
</organism>
<dbReference type="Pfam" id="PF13456">
    <property type="entry name" value="RVT_3"/>
    <property type="match status" value="1"/>
</dbReference>
<dbReference type="RefSeq" id="XP_038971589.1">
    <property type="nucleotide sequence ID" value="XM_039115661.1"/>
</dbReference>
<name>A0A8B8ZIL9_PHODC</name>
<reference evidence="2" key="1">
    <citation type="journal article" date="2019" name="Nat. Commun.">
        <title>Genome-wide association mapping of date palm fruit traits.</title>
        <authorList>
            <person name="Hazzouri K.M."/>
            <person name="Gros-Balthazard M."/>
            <person name="Flowers J.M."/>
            <person name="Copetti D."/>
            <person name="Lemansour A."/>
            <person name="Lebrun M."/>
            <person name="Masmoudi K."/>
            <person name="Ferrand S."/>
            <person name="Dhar M.I."/>
            <person name="Fresquez Z.A."/>
            <person name="Rosas U."/>
            <person name="Zhang J."/>
            <person name="Talag J."/>
            <person name="Lee S."/>
            <person name="Kudrna D."/>
            <person name="Powell R.F."/>
            <person name="Leitch I.J."/>
            <person name="Krueger R.R."/>
            <person name="Wing R.A."/>
            <person name="Amiri K.M.A."/>
            <person name="Purugganan M.D."/>
        </authorList>
    </citation>
    <scope>NUCLEOTIDE SEQUENCE [LARGE SCALE GENOMIC DNA]</scope>
    <source>
        <strain evidence="2">cv. Khalas</strain>
    </source>
</reference>
<dbReference type="Gene3D" id="3.30.420.10">
    <property type="entry name" value="Ribonuclease H-like superfamily/Ribonuclease H"/>
    <property type="match status" value="1"/>
</dbReference>
<evidence type="ECO:0000313" key="2">
    <source>
        <dbReference type="Proteomes" id="UP000228380"/>
    </source>
</evidence>
<dbReference type="AlphaFoldDB" id="A0A8B8ZIL9"/>